<evidence type="ECO:0000313" key="2">
    <source>
        <dbReference type="EMBL" id="TPW42494.1"/>
    </source>
</evidence>
<dbReference type="RefSeq" id="WP_141176162.1">
    <property type="nucleotide sequence ID" value="NZ_JBHUFX010000008.1"/>
</dbReference>
<sequence>MNHNIVIDGAAYRLRPVKLSDAQFIIDIRLDDIERNRFINKISPDKAQQEEWIREYFLRDNDYYFVIENLLSGEPEGLISVYNIQDGKGEWGRWVIKKSSLAAIESVDLIFKASFEYIGLSEVYCRTIEDNHSVVAFHDSLNELRRGVIEKYVEINEAQFNVVEHYVTKEYYYNNIQDVIEDKSLFIYKRNLRKFFGEIEFHHIGVATTNIEKEFSSYRTFGYRREDKIFKDEVQGIRGQFIISDHSPRLELLENLPGRNTLDKWNEANIKNYHFAYKIKKFDSMLETIKHKRIRILAKPEISVYFKKRICFVVLPNKFIIEFIEE</sequence>
<accession>A0A506V988</accession>
<keyword evidence="3" id="KW-1185">Reference proteome</keyword>
<dbReference type="InterPro" id="IPR016181">
    <property type="entry name" value="Acyl_CoA_acyltransferase"/>
</dbReference>
<dbReference type="Gene3D" id="3.40.630.30">
    <property type="match status" value="1"/>
</dbReference>
<protein>
    <submittedName>
        <fullName evidence="2">GNAT family N-acetyltransferase</fullName>
    </submittedName>
</protein>
<gene>
    <name evidence="2" type="ORF">FKM52_10750</name>
</gene>
<dbReference type="AlphaFoldDB" id="A0A506V988"/>
<feature type="domain" description="N-acetyltransferase" evidence="1">
    <location>
        <begin position="13"/>
        <end position="137"/>
    </location>
</feature>
<evidence type="ECO:0000259" key="1">
    <source>
        <dbReference type="Pfam" id="PF13302"/>
    </source>
</evidence>
<dbReference type="Proteomes" id="UP000319523">
    <property type="component" value="Unassembled WGS sequence"/>
</dbReference>
<dbReference type="Gene3D" id="3.10.180.10">
    <property type="entry name" value="2,3-Dihydroxybiphenyl 1,2-Dioxygenase, domain 1"/>
    <property type="match status" value="1"/>
</dbReference>
<dbReference type="SUPFAM" id="SSF55729">
    <property type="entry name" value="Acyl-CoA N-acyltransferases (Nat)"/>
    <property type="match status" value="1"/>
</dbReference>
<dbReference type="Pfam" id="PF13302">
    <property type="entry name" value="Acetyltransf_3"/>
    <property type="match status" value="1"/>
</dbReference>
<evidence type="ECO:0000313" key="3">
    <source>
        <dbReference type="Proteomes" id="UP000319523"/>
    </source>
</evidence>
<keyword evidence="2" id="KW-0808">Transferase</keyword>
<dbReference type="OrthoDB" id="2049878at2"/>
<dbReference type="EMBL" id="VHQI01000005">
    <property type="protein sequence ID" value="TPW42494.1"/>
    <property type="molecule type" value="Genomic_DNA"/>
</dbReference>
<dbReference type="Pfam" id="PF13669">
    <property type="entry name" value="Glyoxalase_4"/>
    <property type="match status" value="1"/>
</dbReference>
<dbReference type="SUPFAM" id="SSF54593">
    <property type="entry name" value="Glyoxalase/Bleomycin resistance protein/Dihydroxybiphenyl dioxygenase"/>
    <property type="match status" value="1"/>
</dbReference>
<dbReference type="GO" id="GO:0016747">
    <property type="term" value="F:acyltransferase activity, transferring groups other than amino-acyl groups"/>
    <property type="evidence" value="ECO:0007669"/>
    <property type="project" value="InterPro"/>
</dbReference>
<reference evidence="2 3" key="1">
    <citation type="submission" date="2019-06" db="EMBL/GenBank/DDBJ databases">
        <authorList>
            <person name="Yang Y."/>
        </authorList>
    </citation>
    <scope>NUCLEOTIDE SEQUENCE [LARGE SCALE GENOMIC DNA]</scope>
    <source>
        <strain evidence="2 3">BIT-26</strain>
    </source>
</reference>
<dbReference type="InterPro" id="IPR000182">
    <property type="entry name" value="GNAT_dom"/>
</dbReference>
<name>A0A506V988_9GAMM</name>
<dbReference type="InterPro" id="IPR029068">
    <property type="entry name" value="Glyas_Bleomycin-R_OHBP_Dase"/>
</dbReference>
<proteinExistence type="predicted"/>
<organism evidence="2 3">
    <name type="scientific">Mixta tenebrionis</name>
    <dbReference type="NCBI Taxonomy" id="2562439"/>
    <lineage>
        <taxon>Bacteria</taxon>
        <taxon>Pseudomonadati</taxon>
        <taxon>Pseudomonadota</taxon>
        <taxon>Gammaproteobacteria</taxon>
        <taxon>Enterobacterales</taxon>
        <taxon>Erwiniaceae</taxon>
        <taxon>Mixta</taxon>
    </lineage>
</organism>
<comment type="caution">
    <text evidence="2">The sequence shown here is derived from an EMBL/GenBank/DDBJ whole genome shotgun (WGS) entry which is preliminary data.</text>
</comment>